<dbReference type="EMBL" id="CM041547">
    <property type="protein sequence ID" value="KAI3359325.1"/>
    <property type="molecule type" value="Genomic_DNA"/>
</dbReference>
<comment type="caution">
    <text evidence="1">The sequence shown here is derived from an EMBL/GenBank/DDBJ whole genome shotgun (WGS) entry which is preliminary data.</text>
</comment>
<sequence length="633" mass="69035">MRFSSSSWNTGPPLYWWYSPGGPGAFAKGCFGLCTTGAGAWFSIAGRFLGIARGQEGVRFGNHRISSLLFADDVVLLASSSQDLQHVLERFAAECEAAGMRISTSKSEAMVLDRKRVACPLRVGGEVLPQVEEFKNISVKPGGLKPKTVPPRYLGQPSPFTHPHIIKHGEVTPGLSQTEYELRRHRLASLIEAQADRLGPSAFSSNHVVIVLSHPTRYMTNDIPYPFHQNQGKDEDIKVYPHMCDSGLSLQSYVFNSFGILEPDSALVLHGKGRPEQAILFVPRRDPGRELWDGPRSGKDGAAALTGIERVHSTEELGVVLKSLKAMMEQSLFGAGFIDQSFIGAASPAKGLSLHSDALSGTLLWYDSSQPTHPRLHQTHVAPVLETGAMPRSLRPLIHSLRALKSPAEVALMQEAGHITAQAFRRTMALSRGDVDEAVLFAKDGEMVLLDGGCEYFGYVSDITRTWPVNGKFSPAQAELYEAVLEVQHSCLSLCSPGVSLDHIYSTMLALLGRQLRQLGIIKASTSDADVLKAARRYCPHHAPTMAIGHYLGMDVHDTPELSRSQPLQPGMAITIEPGLYIGEDNDQAPKRFRGLGIRIEDDVVIRDKGGPLILSSDAPKTITDVERACAQR</sequence>
<evidence type="ECO:0000313" key="1">
    <source>
        <dbReference type="EMBL" id="KAI3359325.1"/>
    </source>
</evidence>
<dbReference type="Proteomes" id="UP000831701">
    <property type="component" value="Chromosome 17"/>
</dbReference>
<organism evidence="1 2">
    <name type="scientific">Scortum barcoo</name>
    <name type="common">barcoo grunter</name>
    <dbReference type="NCBI Taxonomy" id="214431"/>
    <lineage>
        <taxon>Eukaryota</taxon>
        <taxon>Metazoa</taxon>
        <taxon>Chordata</taxon>
        <taxon>Craniata</taxon>
        <taxon>Vertebrata</taxon>
        <taxon>Euteleostomi</taxon>
        <taxon>Actinopterygii</taxon>
        <taxon>Neopterygii</taxon>
        <taxon>Teleostei</taxon>
        <taxon>Neoteleostei</taxon>
        <taxon>Acanthomorphata</taxon>
        <taxon>Eupercaria</taxon>
        <taxon>Centrarchiformes</taxon>
        <taxon>Terapontoidei</taxon>
        <taxon>Terapontidae</taxon>
        <taxon>Scortum</taxon>
    </lineage>
</organism>
<proteinExistence type="predicted"/>
<evidence type="ECO:0000313" key="2">
    <source>
        <dbReference type="Proteomes" id="UP000831701"/>
    </source>
</evidence>
<gene>
    <name evidence="1" type="ORF">L3Q82_002832</name>
</gene>
<protein>
    <submittedName>
        <fullName evidence="1">Uncharacterized protein</fullName>
    </submittedName>
</protein>
<reference evidence="1" key="1">
    <citation type="submission" date="2022-04" db="EMBL/GenBank/DDBJ databases">
        <title>Jade perch genome.</title>
        <authorList>
            <person name="Chao B."/>
        </authorList>
    </citation>
    <scope>NUCLEOTIDE SEQUENCE</scope>
    <source>
        <strain evidence="1">CB-2022</strain>
    </source>
</reference>
<accession>A0ACB8VV54</accession>
<name>A0ACB8VV54_9TELE</name>
<keyword evidence="2" id="KW-1185">Reference proteome</keyword>